<feature type="compositionally biased region" description="Basic and acidic residues" evidence="10">
    <location>
        <begin position="1065"/>
        <end position="1075"/>
    </location>
</feature>
<evidence type="ECO:0000256" key="6">
    <source>
        <dbReference type="ARBA" id="ARBA00023175"/>
    </source>
</evidence>
<dbReference type="InterPro" id="IPR027417">
    <property type="entry name" value="P-loop_NTPase"/>
</dbReference>
<dbReference type="InterPro" id="IPR027640">
    <property type="entry name" value="Kinesin-like_fam"/>
</dbReference>
<dbReference type="InterPro" id="IPR036961">
    <property type="entry name" value="Kinesin_motor_dom_sf"/>
</dbReference>
<feature type="domain" description="Calponin-homology (CH)" evidence="11">
    <location>
        <begin position="257"/>
        <end position="375"/>
    </location>
</feature>
<evidence type="ECO:0000313" key="14">
    <source>
        <dbReference type="EMBL" id="GMJ02891.1"/>
    </source>
</evidence>
<feature type="region of interest" description="Disordered" evidence="10">
    <location>
        <begin position="1017"/>
        <end position="1098"/>
    </location>
</feature>
<evidence type="ECO:0000256" key="1">
    <source>
        <dbReference type="ARBA" id="ARBA00010899"/>
    </source>
</evidence>
<accession>A0A9W7MMK8</accession>
<dbReference type="PROSITE" id="PS00411">
    <property type="entry name" value="KINESIN_MOTOR_1"/>
    <property type="match status" value="1"/>
</dbReference>
<name>A0A9W7MMK8_HIBTR</name>
<dbReference type="InterPro" id="IPR036872">
    <property type="entry name" value="CH_dom_sf"/>
</dbReference>
<dbReference type="AlphaFoldDB" id="A0A9W7MMK8"/>
<keyword evidence="5 9" id="KW-0175">Coiled coil</keyword>
<dbReference type="GO" id="GO:0003676">
    <property type="term" value="F:nucleic acid binding"/>
    <property type="evidence" value="ECO:0007669"/>
    <property type="project" value="InterPro"/>
</dbReference>
<proteinExistence type="inferred from homology"/>
<sequence>METAWIEGKVLTLDESEAGELDGRRLALVGKIIADKPLSKGGVQGVFRRVWGEWRDFTITELSENTYLFTFKEARAAEQILEEGPWSVMGYCICLHRWQPGLTLEELDFLQVAYWVQVHGLSLDQMSPKNAKKVGDQIGRVLEIEDPISSHGIRRGFFRIRVLIDVSKPLPSGFWASRAGKSNIWVSFKYEHLADFCYKCGCIGHVEAHCAKDTVMSIPDPSLPKYGPWMRANPSVSSMKALAEMEKAPHKAKQVMASRRYQAAEWLRQMDQVALEFLPKDPTEEEFRRALYDGFILCNVLNKVSAGAVPKVVKTSTNSAELTEEDRNQVSENMRKFLAAVKDKQLLAFEASDMEKGGSINKVVDCILCLKGYHEWKKAGGVGVWRYGGTVKIASSTNDLPHALSASATERPADETGEESELSKYEQLRDFIQLSNEASIEESKTANALTFLFDRFGLWILEAYLMDSNIDEKFPLNAMVIDSFLSKVVNDFSTLLVSQGIKLGLFLKKLLKADDGPVSKSDFIEATSDYIDKRSNHQAATEVSKSLICIGNNEVILNSVSRSPGRVEILSDLIQRHIEDLKFFFRETRLEVRRFHSSWEADIKRLEHHVGDLEVASSSYLKILQENQMLFNEVLDLKGKIRIYCRVRPFLPGEAKDQSTVDHIGENGSILIVNSLRKGKDSKKVFSFDKVFGPTSSQEQIYTNIQPLIRSVLDGYNVCIFAYGQTGSGKTYTMSGYDLNSKETWGVNFRSICDLFQISKTRADVIEYKVGVQMIEIYNEQVRDLLVIDGSTKRLDIYNNTQLNGLTVPDASWVPVSSTQDVLDLIRIGQKNRIVGPTAFNERSSRSHSILTVHVHGKEFVSGSIFKGSLNLVDLAGSERVDKSKVQGDRLKEAQYINRSLSALGDVISALAQKSTHIPYRNSKLTQILQNSLGGHAKTLMLVHISPEPEAIGETVSTLKFAERVASIELGAARSNKETGDILELKEEITNLKLALEKKEAEVEQFRSITPSQKTKVIRFGNSQNLKPDTYQRPNDDTRGSEAKTVSSAKQRRSKFSSALNSKDISAKVPEERAARPGKPKSPTAPVRKYLPSDKGASTRNKVKFDVIENQPMSKAVLPGKAQGTKSLAPVPEVTSTDNNSGVHADHKSDGSKLNSLMHSTASSLGKVSQNLKKSSFF</sequence>
<keyword evidence="7" id="KW-0479">Metal-binding</keyword>
<dbReference type="EMBL" id="BSYR01000036">
    <property type="protein sequence ID" value="GMJ02891.1"/>
    <property type="molecule type" value="Genomic_DNA"/>
</dbReference>
<dbReference type="PROSITE" id="PS50021">
    <property type="entry name" value="CH"/>
    <property type="match status" value="1"/>
</dbReference>
<dbReference type="SMART" id="SM00129">
    <property type="entry name" value="KISc"/>
    <property type="match status" value="1"/>
</dbReference>
<keyword evidence="15" id="KW-1185">Reference proteome</keyword>
<protein>
    <recommendedName>
        <fullName evidence="16">Kinesin KP1</fullName>
    </recommendedName>
</protein>
<keyword evidence="2" id="KW-0493">Microtubule</keyword>
<dbReference type="GO" id="GO:0007018">
    <property type="term" value="P:microtubule-based movement"/>
    <property type="evidence" value="ECO:0007669"/>
    <property type="project" value="InterPro"/>
</dbReference>
<dbReference type="PANTHER" id="PTHR47972:SF28">
    <property type="entry name" value="KINESIN-LIKE PROTEIN KLP-3"/>
    <property type="match status" value="1"/>
</dbReference>
<reference evidence="14" key="1">
    <citation type="submission" date="2023-05" db="EMBL/GenBank/DDBJ databases">
        <title>Genome and transcriptome analyses reveal genes involved in the formation of fine ridges on petal epidermal cells in Hibiscus trionum.</title>
        <authorList>
            <person name="Koshimizu S."/>
            <person name="Masuda S."/>
            <person name="Ishii T."/>
            <person name="Shirasu K."/>
            <person name="Hoshino A."/>
            <person name="Arita M."/>
        </authorList>
    </citation>
    <scope>NUCLEOTIDE SEQUENCE</scope>
    <source>
        <strain evidence="14">Hamamatsu line</strain>
    </source>
</reference>
<dbReference type="SMART" id="SM00033">
    <property type="entry name" value="CH"/>
    <property type="match status" value="1"/>
</dbReference>
<comment type="similarity">
    <text evidence="1">Belongs to the TRAFAC class myosin-kinesin ATPase superfamily. Kinesin family. KIN-14 subfamily.</text>
</comment>
<dbReference type="PROSITE" id="PS50158">
    <property type="entry name" value="ZF_CCHC"/>
    <property type="match status" value="1"/>
</dbReference>
<dbReference type="PROSITE" id="PS50067">
    <property type="entry name" value="KINESIN_MOTOR_2"/>
    <property type="match status" value="1"/>
</dbReference>
<dbReference type="Pfam" id="PF14111">
    <property type="entry name" value="DUF4283"/>
    <property type="match status" value="1"/>
</dbReference>
<keyword evidence="7" id="KW-0862">Zinc</keyword>
<evidence type="ECO:0000256" key="2">
    <source>
        <dbReference type="ARBA" id="ARBA00022701"/>
    </source>
</evidence>
<dbReference type="PANTHER" id="PTHR47972">
    <property type="entry name" value="KINESIN-LIKE PROTEIN KLP-3"/>
    <property type="match status" value="1"/>
</dbReference>
<evidence type="ECO:0008006" key="16">
    <source>
        <dbReference type="Google" id="ProtNLM"/>
    </source>
</evidence>
<evidence type="ECO:0000313" key="15">
    <source>
        <dbReference type="Proteomes" id="UP001165190"/>
    </source>
</evidence>
<feature type="coiled-coil region" evidence="9">
    <location>
        <begin position="982"/>
        <end position="1009"/>
    </location>
</feature>
<dbReference type="InterPro" id="IPR001878">
    <property type="entry name" value="Znf_CCHC"/>
</dbReference>
<feature type="binding site" evidence="8">
    <location>
        <begin position="724"/>
        <end position="731"/>
    </location>
    <ligand>
        <name>ATP</name>
        <dbReference type="ChEBI" id="CHEBI:30616"/>
    </ligand>
</feature>
<dbReference type="InterPro" id="IPR001715">
    <property type="entry name" value="CH_dom"/>
</dbReference>
<dbReference type="Proteomes" id="UP001165190">
    <property type="component" value="Unassembled WGS sequence"/>
</dbReference>
<dbReference type="PRINTS" id="PR00380">
    <property type="entry name" value="KINESINHEAVY"/>
</dbReference>
<dbReference type="Gene3D" id="3.40.850.10">
    <property type="entry name" value="Kinesin motor domain"/>
    <property type="match status" value="1"/>
</dbReference>
<feature type="compositionally biased region" description="Polar residues" evidence="10">
    <location>
        <begin position="1017"/>
        <end position="1027"/>
    </location>
</feature>
<evidence type="ECO:0000256" key="10">
    <source>
        <dbReference type="SAM" id="MobiDB-lite"/>
    </source>
</evidence>
<evidence type="ECO:0000256" key="4">
    <source>
        <dbReference type="ARBA" id="ARBA00022840"/>
    </source>
</evidence>
<dbReference type="Pfam" id="PF14392">
    <property type="entry name" value="zf-CCHC_4"/>
    <property type="match status" value="1"/>
</dbReference>
<dbReference type="OrthoDB" id="944668at2759"/>
<evidence type="ECO:0000256" key="5">
    <source>
        <dbReference type="ARBA" id="ARBA00023054"/>
    </source>
</evidence>
<keyword evidence="7" id="KW-0863">Zinc-finger</keyword>
<evidence type="ECO:0000256" key="7">
    <source>
        <dbReference type="PROSITE-ProRule" id="PRU00047"/>
    </source>
</evidence>
<dbReference type="SUPFAM" id="SSF52540">
    <property type="entry name" value="P-loop containing nucleoside triphosphate hydrolases"/>
    <property type="match status" value="1"/>
</dbReference>
<dbReference type="Gene3D" id="1.10.418.10">
    <property type="entry name" value="Calponin-like domain"/>
    <property type="match status" value="1"/>
</dbReference>
<evidence type="ECO:0000259" key="11">
    <source>
        <dbReference type="PROSITE" id="PS50021"/>
    </source>
</evidence>
<dbReference type="GO" id="GO:0005874">
    <property type="term" value="C:microtubule"/>
    <property type="evidence" value="ECO:0007669"/>
    <property type="project" value="UniProtKB-KW"/>
</dbReference>
<comment type="caution">
    <text evidence="14">The sequence shown here is derived from an EMBL/GenBank/DDBJ whole genome shotgun (WGS) entry which is preliminary data.</text>
</comment>
<organism evidence="14 15">
    <name type="scientific">Hibiscus trionum</name>
    <name type="common">Flower of an hour</name>
    <dbReference type="NCBI Taxonomy" id="183268"/>
    <lineage>
        <taxon>Eukaryota</taxon>
        <taxon>Viridiplantae</taxon>
        <taxon>Streptophyta</taxon>
        <taxon>Embryophyta</taxon>
        <taxon>Tracheophyta</taxon>
        <taxon>Spermatophyta</taxon>
        <taxon>Magnoliopsida</taxon>
        <taxon>eudicotyledons</taxon>
        <taxon>Gunneridae</taxon>
        <taxon>Pentapetalae</taxon>
        <taxon>rosids</taxon>
        <taxon>malvids</taxon>
        <taxon>Malvales</taxon>
        <taxon>Malvaceae</taxon>
        <taxon>Malvoideae</taxon>
        <taxon>Hibiscus</taxon>
    </lineage>
</organism>
<keyword evidence="3 8" id="KW-0547">Nucleotide-binding</keyword>
<feature type="domain" description="Kinesin motor" evidence="12">
    <location>
        <begin position="640"/>
        <end position="968"/>
    </location>
</feature>
<dbReference type="InterPro" id="IPR001752">
    <property type="entry name" value="Kinesin_motor_dom"/>
</dbReference>
<evidence type="ECO:0000259" key="12">
    <source>
        <dbReference type="PROSITE" id="PS50067"/>
    </source>
</evidence>
<dbReference type="InterPro" id="IPR025558">
    <property type="entry name" value="DUF4283"/>
</dbReference>
<dbReference type="InterPro" id="IPR025836">
    <property type="entry name" value="Zn_knuckle_CX2CX4HX4C"/>
</dbReference>
<evidence type="ECO:0000256" key="8">
    <source>
        <dbReference type="PROSITE-ProRule" id="PRU00283"/>
    </source>
</evidence>
<evidence type="ECO:0000256" key="9">
    <source>
        <dbReference type="SAM" id="Coils"/>
    </source>
</evidence>
<dbReference type="GO" id="GO:0003777">
    <property type="term" value="F:microtubule motor activity"/>
    <property type="evidence" value="ECO:0007669"/>
    <property type="project" value="InterPro"/>
</dbReference>
<dbReference type="GO" id="GO:0008270">
    <property type="term" value="F:zinc ion binding"/>
    <property type="evidence" value="ECO:0007669"/>
    <property type="project" value="UniProtKB-KW"/>
</dbReference>
<dbReference type="Pfam" id="PF00307">
    <property type="entry name" value="CH"/>
    <property type="match status" value="1"/>
</dbReference>
<dbReference type="Pfam" id="PF00225">
    <property type="entry name" value="Kinesin"/>
    <property type="match status" value="1"/>
</dbReference>
<gene>
    <name evidence="14" type="ORF">HRI_003958300</name>
</gene>
<keyword evidence="6 8" id="KW-0505">Motor protein</keyword>
<dbReference type="FunFam" id="3.40.850.10:FF:000044">
    <property type="entry name" value="p-loop containing nucleoside triphosphate hydrolases superfamily protein"/>
    <property type="match status" value="1"/>
</dbReference>
<dbReference type="GO" id="GO:0008017">
    <property type="term" value="F:microtubule binding"/>
    <property type="evidence" value="ECO:0007669"/>
    <property type="project" value="InterPro"/>
</dbReference>
<feature type="domain" description="CCHC-type" evidence="13">
    <location>
        <begin position="197"/>
        <end position="210"/>
    </location>
</feature>
<dbReference type="GO" id="GO:0005524">
    <property type="term" value="F:ATP binding"/>
    <property type="evidence" value="ECO:0007669"/>
    <property type="project" value="UniProtKB-UniRule"/>
</dbReference>
<evidence type="ECO:0000259" key="13">
    <source>
        <dbReference type="PROSITE" id="PS50158"/>
    </source>
</evidence>
<dbReference type="InterPro" id="IPR019821">
    <property type="entry name" value="Kinesin_motor_CS"/>
</dbReference>
<feature type="region of interest" description="Disordered" evidence="10">
    <location>
        <begin position="1120"/>
        <end position="1158"/>
    </location>
</feature>
<evidence type="ECO:0000256" key="3">
    <source>
        <dbReference type="ARBA" id="ARBA00022741"/>
    </source>
</evidence>
<keyword evidence="4 8" id="KW-0067">ATP-binding</keyword>
<dbReference type="SUPFAM" id="SSF47576">
    <property type="entry name" value="Calponin-homology domain, CH-domain"/>
    <property type="match status" value="1"/>
</dbReference>